<name>A0A5J4S2L5_9ZZZZ</name>
<dbReference type="InterPro" id="IPR033985">
    <property type="entry name" value="SusD-like_N"/>
</dbReference>
<evidence type="ECO:0000259" key="5">
    <source>
        <dbReference type="Pfam" id="PF07980"/>
    </source>
</evidence>
<dbReference type="Gene3D" id="1.25.40.390">
    <property type="match status" value="1"/>
</dbReference>
<accession>A0A5J4S2L5</accession>
<dbReference type="Pfam" id="PF14322">
    <property type="entry name" value="SusD-like_3"/>
    <property type="match status" value="1"/>
</dbReference>
<sequence length="426" mass="47955">DAIGVFNHDETNGTVDAVWTYLYSGITDANAAIDNIEAASTVSAPLKTRLINEAKFLRALYYFYLVQLFGDLPLVLHTDEGIGATRASIEEVYAQIVEDLTSAANALPSSYSGADYGRATNGAAYALLAKVNLVWAQTGSSEHTNHRYEAAIAAANKVTGYALEEEYLDNWNTSKRNEGKERIFATNHVIAQYPEGGGRNHLAHCSFATGFDDATPHLIISDIRFYNKFDDNDQRKRGSYAKTLFNPATGEDFTFTLPRFRKYIDTLNIATTNKNLNIDRTILRYADVLLIKAEALNELNHGPSAEAYEAINQVRRRAFRHFPLTIASADDVPSGLSYEQFREAVREERFFEFVYEQQRWFDLVRWRILVKTVKVIPGKEGVSLKHYRFAIPKSQRDINPEGLWQNWGWSGADESKTGANPYAGFE</sequence>
<organism evidence="7">
    <name type="scientific">termite gut metagenome</name>
    <dbReference type="NCBI Taxonomy" id="433724"/>
    <lineage>
        <taxon>unclassified sequences</taxon>
        <taxon>metagenomes</taxon>
        <taxon>organismal metagenomes</taxon>
    </lineage>
</organism>
<evidence type="ECO:0000313" key="7">
    <source>
        <dbReference type="EMBL" id="KAA6340266.1"/>
    </source>
</evidence>
<protein>
    <submittedName>
        <fullName evidence="7">RagB/SusD family nutrient uptake outer membrane protein</fullName>
    </submittedName>
</protein>
<keyword evidence="2" id="KW-0732">Signal</keyword>
<dbReference type="CDD" id="cd08977">
    <property type="entry name" value="SusD"/>
    <property type="match status" value="1"/>
</dbReference>
<feature type="domain" description="SusD-like N-terminal" evidence="6">
    <location>
        <begin position="11"/>
        <end position="133"/>
    </location>
</feature>
<gene>
    <name evidence="7" type="ORF">EZS27_011871</name>
</gene>
<dbReference type="InterPro" id="IPR011990">
    <property type="entry name" value="TPR-like_helical_dom_sf"/>
</dbReference>
<dbReference type="AlphaFoldDB" id="A0A5J4S2L5"/>
<comment type="caution">
    <text evidence="7">The sequence shown here is derived from an EMBL/GenBank/DDBJ whole genome shotgun (WGS) entry which is preliminary data.</text>
</comment>
<evidence type="ECO:0000256" key="1">
    <source>
        <dbReference type="ARBA" id="ARBA00004442"/>
    </source>
</evidence>
<keyword evidence="3" id="KW-0472">Membrane</keyword>
<feature type="domain" description="RagB/SusD" evidence="5">
    <location>
        <begin position="238"/>
        <end position="374"/>
    </location>
</feature>
<dbReference type="EMBL" id="SNRY01000473">
    <property type="protein sequence ID" value="KAA6340266.1"/>
    <property type="molecule type" value="Genomic_DNA"/>
</dbReference>
<feature type="non-terminal residue" evidence="7">
    <location>
        <position position="1"/>
    </location>
</feature>
<proteinExistence type="predicted"/>
<evidence type="ECO:0000259" key="6">
    <source>
        <dbReference type="Pfam" id="PF14322"/>
    </source>
</evidence>
<evidence type="ECO:0000256" key="4">
    <source>
        <dbReference type="ARBA" id="ARBA00023237"/>
    </source>
</evidence>
<keyword evidence="4" id="KW-0998">Cell outer membrane</keyword>
<dbReference type="InterPro" id="IPR012944">
    <property type="entry name" value="SusD_RagB_dom"/>
</dbReference>
<dbReference type="GO" id="GO:0009279">
    <property type="term" value="C:cell outer membrane"/>
    <property type="evidence" value="ECO:0007669"/>
    <property type="project" value="UniProtKB-SubCell"/>
</dbReference>
<evidence type="ECO:0000256" key="2">
    <source>
        <dbReference type="ARBA" id="ARBA00022729"/>
    </source>
</evidence>
<dbReference type="Pfam" id="PF07980">
    <property type="entry name" value="SusD_RagB"/>
    <property type="match status" value="1"/>
</dbReference>
<evidence type="ECO:0000256" key="3">
    <source>
        <dbReference type="ARBA" id="ARBA00023136"/>
    </source>
</evidence>
<dbReference type="SUPFAM" id="SSF48452">
    <property type="entry name" value="TPR-like"/>
    <property type="match status" value="1"/>
</dbReference>
<reference evidence="7" key="1">
    <citation type="submission" date="2019-03" db="EMBL/GenBank/DDBJ databases">
        <title>Single cell metagenomics reveals metabolic interactions within the superorganism composed of flagellate Streblomastix strix and complex community of Bacteroidetes bacteria on its surface.</title>
        <authorList>
            <person name="Treitli S.C."/>
            <person name="Kolisko M."/>
            <person name="Husnik F."/>
            <person name="Keeling P."/>
            <person name="Hampl V."/>
        </authorList>
    </citation>
    <scope>NUCLEOTIDE SEQUENCE</scope>
    <source>
        <strain evidence="7">STM</strain>
    </source>
</reference>
<comment type="subcellular location">
    <subcellularLocation>
        <location evidence="1">Cell outer membrane</location>
    </subcellularLocation>
</comment>